<keyword evidence="2" id="KW-1185">Reference proteome</keyword>
<keyword evidence="1" id="KW-0378">Hydrolase</keyword>
<dbReference type="Gene3D" id="3.40.50.1000">
    <property type="entry name" value="HAD superfamily/HAD-like"/>
    <property type="match status" value="1"/>
</dbReference>
<dbReference type="PANTHER" id="PTHR18901">
    <property type="entry name" value="2-DEOXYGLUCOSE-6-PHOSPHATE PHOSPHATASE 2"/>
    <property type="match status" value="1"/>
</dbReference>
<accession>A0A841C885</accession>
<dbReference type="InterPro" id="IPR006439">
    <property type="entry name" value="HAD-SF_hydro_IA"/>
</dbReference>
<gene>
    <name evidence="1" type="ORF">HNQ37_000828</name>
</gene>
<dbReference type="InterPro" id="IPR023214">
    <property type="entry name" value="HAD_sf"/>
</dbReference>
<dbReference type="InterPro" id="IPR036412">
    <property type="entry name" value="HAD-like_sf"/>
</dbReference>
<dbReference type="CDD" id="cd07505">
    <property type="entry name" value="HAD_BPGM-like"/>
    <property type="match status" value="1"/>
</dbReference>
<dbReference type="NCBIfam" id="TIGR01509">
    <property type="entry name" value="HAD-SF-IA-v3"/>
    <property type="match status" value="1"/>
</dbReference>
<dbReference type="PANTHER" id="PTHR18901:SF38">
    <property type="entry name" value="PSEUDOURIDINE-5'-PHOSPHATASE"/>
    <property type="match status" value="1"/>
</dbReference>
<evidence type="ECO:0000313" key="2">
    <source>
        <dbReference type="Proteomes" id="UP000562464"/>
    </source>
</evidence>
<dbReference type="InterPro" id="IPR041492">
    <property type="entry name" value="HAD_2"/>
</dbReference>
<dbReference type="Gene3D" id="1.10.150.240">
    <property type="entry name" value="Putative phosphatase, domain 2"/>
    <property type="match status" value="1"/>
</dbReference>
<dbReference type="AlphaFoldDB" id="A0A841C885"/>
<sequence length="239" mass="26841">MTKIKLLIFDMDGLMFDTGRLAYRAYLQSAQMHNFQVTADVYYYLTGRTEKGIMKGMHELYGDTAPVGTWRFEINRSKDGILKKEKRVFKKKGLLQILNSAKSAGLKVALASSTSKPKIMRYLEMEEMSGMMDIIVSGQDMKQGKPAPDVFLAASRLAEIAVESCLVFEDSIVGIQAAKAAGIRSVLIEDDIRALGGFDGKHKLLKNLDNLRDKMVISDFKFDDLSQAEKYLSKKDYII</sequence>
<evidence type="ECO:0000313" key="1">
    <source>
        <dbReference type="EMBL" id="MBB5887938.1"/>
    </source>
</evidence>
<dbReference type="Proteomes" id="UP000562464">
    <property type="component" value="Unassembled WGS sequence"/>
</dbReference>
<dbReference type="PRINTS" id="PR00413">
    <property type="entry name" value="HADHALOGNASE"/>
</dbReference>
<comment type="caution">
    <text evidence="1">The sequence shown here is derived from an EMBL/GenBank/DDBJ whole genome shotgun (WGS) entry which is preliminary data.</text>
</comment>
<dbReference type="InterPro" id="IPR023198">
    <property type="entry name" value="PGP-like_dom2"/>
</dbReference>
<dbReference type="RefSeq" id="WP_183539546.1">
    <property type="nucleotide sequence ID" value="NZ_JACHHV010000011.1"/>
</dbReference>
<dbReference type="EMBL" id="JACHHV010000011">
    <property type="protein sequence ID" value="MBB5887938.1"/>
    <property type="molecule type" value="Genomic_DNA"/>
</dbReference>
<protein>
    <submittedName>
        <fullName evidence="1">HAD superfamily hydrolase (TIGR01509 family)</fullName>
    </submittedName>
</protein>
<dbReference type="GO" id="GO:0016787">
    <property type="term" value="F:hydrolase activity"/>
    <property type="evidence" value="ECO:0007669"/>
    <property type="project" value="UniProtKB-KW"/>
</dbReference>
<organism evidence="1 2">
    <name type="scientific">Lactovum miscens</name>
    <dbReference type="NCBI Taxonomy" id="190387"/>
    <lineage>
        <taxon>Bacteria</taxon>
        <taxon>Bacillati</taxon>
        <taxon>Bacillota</taxon>
        <taxon>Bacilli</taxon>
        <taxon>Lactobacillales</taxon>
        <taxon>Streptococcaceae</taxon>
        <taxon>Lactovum</taxon>
    </lineage>
</organism>
<dbReference type="SUPFAM" id="SSF56784">
    <property type="entry name" value="HAD-like"/>
    <property type="match status" value="1"/>
</dbReference>
<reference evidence="1 2" key="1">
    <citation type="submission" date="2020-08" db="EMBL/GenBank/DDBJ databases">
        <title>Genomic Encyclopedia of Type Strains, Phase IV (KMG-IV): sequencing the most valuable type-strain genomes for metagenomic binning, comparative biology and taxonomic classification.</title>
        <authorList>
            <person name="Goeker M."/>
        </authorList>
    </citation>
    <scope>NUCLEOTIDE SEQUENCE [LARGE SCALE GENOMIC DNA]</scope>
    <source>
        <strain evidence="1 2">DSM 14925</strain>
    </source>
</reference>
<dbReference type="SFLD" id="SFLDS00003">
    <property type="entry name" value="Haloacid_Dehalogenase"/>
    <property type="match status" value="1"/>
</dbReference>
<dbReference type="SFLD" id="SFLDG01129">
    <property type="entry name" value="C1.5:_HAD__Beta-PGM__Phosphata"/>
    <property type="match status" value="1"/>
</dbReference>
<dbReference type="Pfam" id="PF13419">
    <property type="entry name" value="HAD_2"/>
    <property type="match status" value="1"/>
</dbReference>
<proteinExistence type="predicted"/>
<name>A0A841C885_9LACT</name>